<dbReference type="SMART" id="SM00471">
    <property type="entry name" value="HDc"/>
    <property type="match status" value="1"/>
</dbReference>
<feature type="transmembrane region" description="Helical" evidence="1">
    <location>
        <begin position="349"/>
        <end position="364"/>
    </location>
</feature>
<dbReference type="Pfam" id="PF07697">
    <property type="entry name" value="7TMR-HDED"/>
    <property type="match status" value="1"/>
</dbReference>
<feature type="transmembrane region" description="Helical" evidence="1">
    <location>
        <begin position="268"/>
        <end position="291"/>
    </location>
</feature>
<gene>
    <name evidence="3" type="ORF">D1614_01875</name>
</gene>
<protein>
    <submittedName>
        <fullName evidence="3">HDIG domain-containing protein</fullName>
    </submittedName>
</protein>
<feature type="transmembrane region" description="Helical" evidence="1">
    <location>
        <begin position="326"/>
        <end position="344"/>
    </location>
</feature>
<organism evidence="3 4">
    <name type="scientific">Maribellus luteus</name>
    <dbReference type="NCBI Taxonomy" id="2305463"/>
    <lineage>
        <taxon>Bacteria</taxon>
        <taxon>Pseudomonadati</taxon>
        <taxon>Bacteroidota</taxon>
        <taxon>Bacteroidia</taxon>
        <taxon>Marinilabiliales</taxon>
        <taxon>Prolixibacteraceae</taxon>
        <taxon>Maribellus</taxon>
    </lineage>
</organism>
<dbReference type="OrthoDB" id="9806952at2"/>
<dbReference type="InterPro" id="IPR011624">
    <property type="entry name" value="Metal-dep_PHydrolase_7TM_extra"/>
</dbReference>
<dbReference type="AlphaFoldDB" id="A0A399T972"/>
<dbReference type="NCBIfam" id="TIGR00277">
    <property type="entry name" value="HDIG"/>
    <property type="match status" value="1"/>
</dbReference>
<dbReference type="EMBL" id="QWGR01000001">
    <property type="protein sequence ID" value="RIJ50701.1"/>
    <property type="molecule type" value="Genomic_DNA"/>
</dbReference>
<keyword evidence="1" id="KW-1133">Transmembrane helix</keyword>
<name>A0A399T972_9BACT</name>
<dbReference type="PANTHER" id="PTHR36442">
    <property type="entry name" value="CYCLIC-DI-AMP PHOSPHODIESTERASE PGPH"/>
    <property type="match status" value="1"/>
</dbReference>
<feature type="transmembrane region" description="Helical" evidence="1">
    <location>
        <begin position="427"/>
        <end position="448"/>
    </location>
</feature>
<dbReference type="InterPro" id="IPR052722">
    <property type="entry name" value="PgpH_phosphodiesterase"/>
</dbReference>
<dbReference type="CDD" id="cd00077">
    <property type="entry name" value="HDc"/>
    <property type="match status" value="1"/>
</dbReference>
<keyword evidence="1" id="KW-0812">Transmembrane</keyword>
<dbReference type="InterPro" id="IPR006674">
    <property type="entry name" value="HD_domain"/>
</dbReference>
<dbReference type="InterPro" id="IPR006675">
    <property type="entry name" value="HDIG_dom"/>
</dbReference>
<proteinExistence type="predicted"/>
<dbReference type="SUPFAM" id="SSF109604">
    <property type="entry name" value="HD-domain/PDEase-like"/>
    <property type="match status" value="1"/>
</dbReference>
<dbReference type="InterPro" id="IPR003607">
    <property type="entry name" value="HD/PDEase_dom"/>
</dbReference>
<evidence type="ECO:0000259" key="2">
    <source>
        <dbReference type="SMART" id="SM00471"/>
    </source>
</evidence>
<dbReference type="Proteomes" id="UP000265926">
    <property type="component" value="Unassembled WGS sequence"/>
</dbReference>
<feature type="domain" description="HD/PDEase" evidence="2">
    <location>
        <begin position="477"/>
        <end position="634"/>
    </location>
</feature>
<reference evidence="3 4" key="1">
    <citation type="submission" date="2018-08" db="EMBL/GenBank/DDBJ databases">
        <title>Pallidiluteibacterium maritimus gen. nov., sp. nov., isolated from coastal sediment.</title>
        <authorList>
            <person name="Zhou L.Y."/>
        </authorList>
    </citation>
    <scope>NUCLEOTIDE SEQUENCE [LARGE SCALE GENOMIC DNA]</scope>
    <source>
        <strain evidence="3 4">XSD2</strain>
    </source>
</reference>
<accession>A0A399T972</accession>
<sequence length="699" mass="80275">MNKFYHRLKNYTKVILQVLMFVLTATALYFILPGEPKFKYEYQKGFPWKHENLVAPFDFAILKTAKELEDEKQEQLKNVLPYFVCDTAVATANINKLKEDFSLSNDSLTQQQEQVISKLCEELRKIYDAGVLQFSLDTYNEIKGKPAIRKRIGTSVTRIDTASLFSEKSAYAAINQFKHQLKTGYSRSSWLNSHPLEHYISSNLSYDAEITQKEIDEITQNISLTRGMVRLGERIILQGEVVDSEKFQALESLKASYEKERGKNVNRYMVSIGKSLLVVSLLALIFVFLLIYRRDIIEQLNKLLFLLLMITSMVLITNFIDSFPNLHIYMVPFAILPIVVRTFFDSRTAIFTLVISTLLIGFYAPNNYEFILLQISAGIVAVFSLNKMHRRVHLVLAALWVFLTYTIVFTALNLIHEGEFVLFNYAITKWFAISSVLIMLVYILIYIFEKMFGFVSDVTLIELSDSNQPLLRKLSEEAPGTFQHSMQIANLAEEVILKIGGNPFLVRAGALYHDIGKIAKPTYFIENQAMGMNPHDQLDHLKSAEVIIDHVRNGVKMAQKHKLPAPIVEFIATHHGTTKAKYFYLKHKEEHPEENVSEKNFIYPGPLPRSKEAAVVMLVDGIEAASRSMKEKTHANLKELIDRMIDQKIEDKQLDNSNLTFRDITTIKEVLLQKLLNIYHVRIEYPEEKKELNQAGSQQ</sequence>
<dbReference type="PANTHER" id="PTHR36442:SF1">
    <property type="entry name" value="CYCLIC-DI-AMP PHOSPHODIESTERASE PGPH"/>
    <property type="match status" value="1"/>
</dbReference>
<feature type="transmembrane region" description="Helical" evidence="1">
    <location>
        <begin position="303"/>
        <end position="320"/>
    </location>
</feature>
<dbReference type="Gene3D" id="1.10.3210.10">
    <property type="entry name" value="Hypothetical protein af1432"/>
    <property type="match status" value="1"/>
</dbReference>
<feature type="transmembrane region" description="Helical" evidence="1">
    <location>
        <begin position="370"/>
        <end position="386"/>
    </location>
</feature>
<dbReference type="Pfam" id="PF07698">
    <property type="entry name" value="7TM-7TMR_HD"/>
    <property type="match status" value="1"/>
</dbReference>
<keyword evidence="4" id="KW-1185">Reference proteome</keyword>
<evidence type="ECO:0000313" key="3">
    <source>
        <dbReference type="EMBL" id="RIJ50701.1"/>
    </source>
</evidence>
<evidence type="ECO:0000313" key="4">
    <source>
        <dbReference type="Proteomes" id="UP000265926"/>
    </source>
</evidence>
<comment type="caution">
    <text evidence="3">The sequence shown here is derived from an EMBL/GenBank/DDBJ whole genome shotgun (WGS) entry which is preliminary data.</text>
</comment>
<dbReference type="RefSeq" id="WP_119436169.1">
    <property type="nucleotide sequence ID" value="NZ_QWGR01000001.1"/>
</dbReference>
<dbReference type="InterPro" id="IPR011621">
    <property type="entry name" value="Metal-dep_PHydrolase_7TM_intra"/>
</dbReference>
<keyword evidence="1" id="KW-0472">Membrane</keyword>
<feature type="transmembrane region" description="Helical" evidence="1">
    <location>
        <begin position="393"/>
        <end position="415"/>
    </location>
</feature>
<feature type="transmembrane region" description="Helical" evidence="1">
    <location>
        <begin position="12"/>
        <end position="32"/>
    </location>
</feature>
<evidence type="ECO:0000256" key="1">
    <source>
        <dbReference type="SAM" id="Phobius"/>
    </source>
</evidence>
<dbReference type="Pfam" id="PF01966">
    <property type="entry name" value="HD"/>
    <property type="match status" value="1"/>
</dbReference>